<dbReference type="Pfam" id="PF00567">
    <property type="entry name" value="TUDOR"/>
    <property type="match status" value="1"/>
</dbReference>
<proteinExistence type="predicted"/>
<accession>A0A0H5R582</accession>
<organism evidence="2">
    <name type="scientific">Spongospora subterranea</name>
    <dbReference type="NCBI Taxonomy" id="70186"/>
    <lineage>
        <taxon>Eukaryota</taxon>
        <taxon>Sar</taxon>
        <taxon>Rhizaria</taxon>
        <taxon>Endomyxa</taxon>
        <taxon>Phytomyxea</taxon>
        <taxon>Plasmodiophorida</taxon>
        <taxon>Plasmodiophoridae</taxon>
        <taxon>Spongospora</taxon>
    </lineage>
</organism>
<dbReference type="PANTHER" id="PTHR16442">
    <property type="entry name" value="RING FINGER PROTEIN 17"/>
    <property type="match status" value="1"/>
</dbReference>
<reference evidence="2" key="1">
    <citation type="submission" date="2015-04" db="EMBL/GenBank/DDBJ databases">
        <title>The genome sequence of the plant pathogenic Rhizarian Plasmodiophora brassicae reveals insights in its biotrophic life cycle and the origin of chitin synthesis.</title>
        <authorList>
            <person name="Schwelm A."/>
            <person name="Fogelqvist J."/>
            <person name="Knaust A."/>
            <person name="Julke S."/>
            <person name="Lilja T."/>
            <person name="Dhandapani V."/>
            <person name="Bonilla-Rosso G."/>
            <person name="Karlsson M."/>
            <person name="Shevchenko A."/>
            <person name="Choi S.R."/>
            <person name="Kim H.G."/>
            <person name="Park J.Y."/>
            <person name="Lim Y.P."/>
            <person name="Ludwig-Muller J."/>
            <person name="Dixelius C."/>
        </authorList>
    </citation>
    <scope>NUCLEOTIDE SEQUENCE</scope>
    <source>
        <tissue evidence="2">Potato root galls</tissue>
    </source>
</reference>
<evidence type="ECO:0000313" key="2">
    <source>
        <dbReference type="EMBL" id="CRZ09320.1"/>
    </source>
</evidence>
<evidence type="ECO:0000259" key="1">
    <source>
        <dbReference type="PROSITE" id="PS50304"/>
    </source>
</evidence>
<name>A0A0H5R582_9EUKA</name>
<sequence>MSQQSVEELAAKLAEHRQSLVSVDSLLLTKSGDETLLKLREDLLTVIEMTKNLLALRTKQEQAISQAQNRTSYSWKIGDRCSARWSQDQQWYSARITLSENNKYDVIFLDYGNTESGLSSKALRPEKQVTISDLEVEMKVRAIYEADGLFYNAVIESIDDTGLITVMFTDYSHSGQVSVDNIKLTAASKKRGASDAATSNESLDKPLIPDALKILPSDTEAQKKAKRSRIKAIKSTHRFKKLEDERVGKKSTWQTFHSAAIKKQKLGIKKESMFRSPDTVDGRVGVVGSGQAMTEFSSIGKLQVAKKEVSPPT</sequence>
<protein>
    <recommendedName>
        <fullName evidence="1">Tudor domain-containing protein</fullName>
    </recommendedName>
</protein>
<dbReference type="InterPro" id="IPR002999">
    <property type="entry name" value="Tudor"/>
</dbReference>
<dbReference type="EMBL" id="HACM01008878">
    <property type="protein sequence ID" value="CRZ09320.1"/>
    <property type="molecule type" value="Transcribed_RNA"/>
</dbReference>
<dbReference type="SMART" id="SM00333">
    <property type="entry name" value="TUDOR"/>
    <property type="match status" value="2"/>
</dbReference>
<dbReference type="PANTHER" id="PTHR16442:SF1">
    <property type="entry name" value="RING FINGER PROTEIN 17"/>
    <property type="match status" value="1"/>
</dbReference>
<dbReference type="PROSITE" id="PS50304">
    <property type="entry name" value="TUDOR"/>
    <property type="match status" value="2"/>
</dbReference>
<dbReference type="AlphaFoldDB" id="A0A0H5R582"/>
<feature type="domain" description="Tudor" evidence="1">
    <location>
        <begin position="74"/>
        <end position="132"/>
    </location>
</feature>
<dbReference type="SUPFAM" id="SSF63748">
    <property type="entry name" value="Tudor/PWWP/MBT"/>
    <property type="match status" value="2"/>
</dbReference>
<dbReference type="Gene3D" id="2.30.30.140">
    <property type="match status" value="2"/>
</dbReference>
<feature type="domain" description="Tudor" evidence="1">
    <location>
        <begin position="133"/>
        <end position="192"/>
    </location>
</feature>